<keyword evidence="1 3" id="KW-0378">Hydrolase</keyword>
<dbReference type="GO" id="GO:0016787">
    <property type="term" value="F:hydrolase activity"/>
    <property type="evidence" value="ECO:0007669"/>
    <property type="project" value="UniProtKB-KW"/>
</dbReference>
<accession>A0A9X2L7V5</accession>
<protein>
    <submittedName>
        <fullName evidence="3">Alpha/beta hydrolase</fullName>
    </submittedName>
</protein>
<keyword evidence="4" id="KW-1185">Reference proteome</keyword>
<dbReference type="Proteomes" id="UP001142610">
    <property type="component" value="Unassembled WGS sequence"/>
</dbReference>
<reference evidence="3" key="1">
    <citation type="submission" date="2022-07" db="EMBL/GenBank/DDBJ databases">
        <title>Parvularcula maris sp. nov., an algicidal bacterium isolated from seawater.</title>
        <authorList>
            <person name="Li F."/>
        </authorList>
    </citation>
    <scope>NUCLEOTIDE SEQUENCE</scope>
    <source>
        <strain evidence="3">BGMRC 0090</strain>
    </source>
</reference>
<gene>
    <name evidence="3" type="ORF">NOG11_04310</name>
</gene>
<dbReference type="InterPro" id="IPR049492">
    <property type="entry name" value="BD-FAE-like_dom"/>
</dbReference>
<evidence type="ECO:0000313" key="4">
    <source>
        <dbReference type="Proteomes" id="UP001142610"/>
    </source>
</evidence>
<organism evidence="3 4">
    <name type="scientific">Parvularcula maris</name>
    <dbReference type="NCBI Taxonomy" id="2965077"/>
    <lineage>
        <taxon>Bacteria</taxon>
        <taxon>Pseudomonadati</taxon>
        <taxon>Pseudomonadota</taxon>
        <taxon>Alphaproteobacteria</taxon>
        <taxon>Parvularculales</taxon>
        <taxon>Parvularculaceae</taxon>
        <taxon>Parvularcula</taxon>
    </lineage>
</organism>
<sequence length="468" mass="53129">MTVLPLIAALLFTLQPTEAVETADEVVAAWTEELGPTFRQMATLEEDAFIHAWHEELERWQARLRAVPRYDDDQAAERYQARILYEWAVGRLLYPNYHRDLADHPDYEPSRGYDRYLRRLDLGRPDLLGLEEYSSFLVRKRNKDAFDLIERRKGRLNDGTRNLTAKLLINRRFRNDEIRCFLEREALADWLEYYEADGLTDEPAQIAKSCPGEETDALLRQTEAYQDEREGHIIEVFKTAEGHDLELHLYLPDGASEPRPAMLWFHGGGWSFGSWNWCGPCAWFKERGMAVAQVEYRVEGRHGSTIPDSYEDTLDAIRWLKENASEYGIDPERIGAAGFSAGAHLSLAAASFAPDAAAPDLVAAISGCTDLTNDPYTVRLSGGMDNARRLSPRFAPNPEGPPIFMANAEYDTDCSFEEAEAFVSAARDVGAAVEFLPQPDRGHFFLRDPERSAQTKDAVYRFLDENGF</sequence>
<dbReference type="RefSeq" id="WP_256618452.1">
    <property type="nucleotide sequence ID" value="NZ_JANIBC010000002.1"/>
</dbReference>
<evidence type="ECO:0000313" key="3">
    <source>
        <dbReference type="EMBL" id="MCQ8184603.1"/>
    </source>
</evidence>
<proteinExistence type="predicted"/>
<dbReference type="Gene3D" id="3.40.50.1820">
    <property type="entry name" value="alpha/beta hydrolase"/>
    <property type="match status" value="1"/>
</dbReference>
<comment type="caution">
    <text evidence="3">The sequence shown here is derived from an EMBL/GenBank/DDBJ whole genome shotgun (WGS) entry which is preliminary data.</text>
</comment>
<dbReference type="InterPro" id="IPR050300">
    <property type="entry name" value="GDXG_lipolytic_enzyme"/>
</dbReference>
<evidence type="ECO:0000256" key="1">
    <source>
        <dbReference type="ARBA" id="ARBA00022801"/>
    </source>
</evidence>
<dbReference type="PANTHER" id="PTHR48081">
    <property type="entry name" value="AB HYDROLASE SUPERFAMILY PROTEIN C4A8.06C"/>
    <property type="match status" value="1"/>
</dbReference>
<name>A0A9X2L7V5_9PROT</name>
<dbReference type="SUPFAM" id="SSF53474">
    <property type="entry name" value="alpha/beta-Hydrolases"/>
    <property type="match status" value="1"/>
</dbReference>
<dbReference type="EMBL" id="JANIBC010000002">
    <property type="protein sequence ID" value="MCQ8184603.1"/>
    <property type="molecule type" value="Genomic_DNA"/>
</dbReference>
<feature type="domain" description="BD-FAE-like" evidence="2">
    <location>
        <begin position="247"/>
        <end position="351"/>
    </location>
</feature>
<dbReference type="InterPro" id="IPR029058">
    <property type="entry name" value="AB_hydrolase_fold"/>
</dbReference>
<dbReference type="Pfam" id="PF20434">
    <property type="entry name" value="BD-FAE"/>
    <property type="match status" value="1"/>
</dbReference>
<evidence type="ECO:0000259" key="2">
    <source>
        <dbReference type="Pfam" id="PF20434"/>
    </source>
</evidence>
<dbReference type="AlphaFoldDB" id="A0A9X2L7V5"/>